<gene>
    <name evidence="6" type="ORF">ACIGW0_19580</name>
</gene>
<evidence type="ECO:0000259" key="4">
    <source>
        <dbReference type="SMART" id="SM00418"/>
    </source>
</evidence>
<keyword evidence="7" id="KW-1185">Reference proteome</keyword>
<dbReference type="Pfam" id="PF01022">
    <property type="entry name" value="HTH_5"/>
    <property type="match status" value="1"/>
</dbReference>
<dbReference type="InterPro" id="IPR051011">
    <property type="entry name" value="Metal_resp_trans_reg"/>
</dbReference>
<dbReference type="SMART" id="SM00419">
    <property type="entry name" value="HTH_CRP"/>
    <property type="match status" value="1"/>
</dbReference>
<proteinExistence type="predicted"/>
<keyword evidence="2" id="KW-0238">DNA-binding</keyword>
<dbReference type="PANTHER" id="PTHR43132">
    <property type="entry name" value="ARSENICAL RESISTANCE OPERON REPRESSOR ARSR-RELATED"/>
    <property type="match status" value="1"/>
</dbReference>
<dbReference type="SMART" id="SM00418">
    <property type="entry name" value="HTH_ARSR"/>
    <property type="match status" value="1"/>
</dbReference>
<dbReference type="InterPro" id="IPR001845">
    <property type="entry name" value="HTH_ArsR_DNA-bd_dom"/>
</dbReference>
<feature type="domain" description="HTH crp-type" evidence="5">
    <location>
        <begin position="282"/>
        <end position="330"/>
    </location>
</feature>
<feature type="domain" description="HTH arsR-type" evidence="4">
    <location>
        <begin position="269"/>
        <end position="345"/>
    </location>
</feature>
<protein>
    <submittedName>
        <fullName evidence="6">ArsR family transcriptional regulator</fullName>
    </submittedName>
</protein>
<dbReference type="Proteomes" id="UP001614391">
    <property type="component" value="Unassembled WGS sequence"/>
</dbReference>
<organism evidence="6 7">
    <name type="scientific">Streptomyces bikiniensis</name>
    <dbReference type="NCBI Taxonomy" id="1896"/>
    <lineage>
        <taxon>Bacteria</taxon>
        <taxon>Bacillati</taxon>
        <taxon>Actinomycetota</taxon>
        <taxon>Actinomycetes</taxon>
        <taxon>Kitasatosporales</taxon>
        <taxon>Streptomycetaceae</taxon>
        <taxon>Streptomyces</taxon>
    </lineage>
</organism>
<dbReference type="SUPFAM" id="SSF46785">
    <property type="entry name" value="Winged helix' DNA-binding domain"/>
    <property type="match status" value="1"/>
</dbReference>
<dbReference type="RefSeq" id="WP_399616366.1">
    <property type="nucleotide sequence ID" value="NZ_JBITYT010000008.1"/>
</dbReference>
<dbReference type="InterPro" id="IPR036388">
    <property type="entry name" value="WH-like_DNA-bd_sf"/>
</dbReference>
<dbReference type="InterPro" id="IPR012318">
    <property type="entry name" value="HTH_CRP"/>
</dbReference>
<dbReference type="PANTHER" id="PTHR43132:SF8">
    <property type="entry name" value="HTH-TYPE TRANSCRIPTIONAL REGULATOR KMTR"/>
    <property type="match status" value="1"/>
</dbReference>
<keyword evidence="1" id="KW-0805">Transcription regulation</keyword>
<evidence type="ECO:0000313" key="7">
    <source>
        <dbReference type="Proteomes" id="UP001614391"/>
    </source>
</evidence>
<evidence type="ECO:0000256" key="1">
    <source>
        <dbReference type="ARBA" id="ARBA00023015"/>
    </source>
</evidence>
<reference evidence="6 7" key="1">
    <citation type="submission" date="2024-10" db="EMBL/GenBank/DDBJ databases">
        <title>The Natural Products Discovery Center: Release of the First 8490 Sequenced Strains for Exploring Actinobacteria Biosynthetic Diversity.</title>
        <authorList>
            <person name="Kalkreuter E."/>
            <person name="Kautsar S.A."/>
            <person name="Yang D."/>
            <person name="Bader C.D."/>
            <person name="Teijaro C.N."/>
            <person name="Fluegel L."/>
            <person name="Davis C.M."/>
            <person name="Simpson J.R."/>
            <person name="Lauterbach L."/>
            <person name="Steele A.D."/>
            <person name="Gui C."/>
            <person name="Meng S."/>
            <person name="Li G."/>
            <person name="Viehrig K."/>
            <person name="Ye F."/>
            <person name="Su P."/>
            <person name="Kiefer A.F."/>
            <person name="Nichols A."/>
            <person name="Cepeda A.J."/>
            <person name="Yan W."/>
            <person name="Fan B."/>
            <person name="Jiang Y."/>
            <person name="Adhikari A."/>
            <person name="Zheng C.-J."/>
            <person name="Schuster L."/>
            <person name="Cowan T.M."/>
            <person name="Smanski M.J."/>
            <person name="Chevrette M.G."/>
            <person name="De Carvalho L.P.S."/>
            <person name="Shen B."/>
        </authorList>
    </citation>
    <scope>NUCLEOTIDE SEQUENCE [LARGE SCALE GENOMIC DNA]</scope>
    <source>
        <strain evidence="6 7">NPDC053346</strain>
    </source>
</reference>
<keyword evidence="3" id="KW-0804">Transcription</keyword>
<comment type="caution">
    <text evidence="6">The sequence shown here is derived from an EMBL/GenBank/DDBJ whole genome shotgun (WGS) entry which is preliminary data.</text>
</comment>
<sequence length="357" mass="38442">MIEIPLRGPGAGCGPVRIAGSRLWETLASIGQLSSHRGLAPWPYTHWERAARRSLTRADVTVPGWLVHLYWVRGGALPSFLLPVPSPAPDDRSPGDPVQDLAALRAVPPDRVREELDQWSPRGLPPGLRPLYADPRERLAELCDFLPRYWRAALGPYAAPLRFATEEDVLRRARVLATQGPEQLLAGLRGRVSRRGDVLRLHVGPSGRVAVPDASRLVLVPLLFGRGAPFFAVDPHGTAAVAYQAEGAAVLVGDVRPPGRRGGAPARGDGLEILLGRSRAAVVRGLVAPTTTSDLAAELGLAPSTVSEHLTALVAAGVARRRRAGVRVLYELDGPGVALLRHLDHRRRVNEPETETS</sequence>
<dbReference type="EMBL" id="JBITYT010000008">
    <property type="protein sequence ID" value="MFI9121581.1"/>
    <property type="molecule type" value="Genomic_DNA"/>
</dbReference>
<evidence type="ECO:0000313" key="6">
    <source>
        <dbReference type="EMBL" id="MFI9121581.1"/>
    </source>
</evidence>
<evidence type="ECO:0000256" key="2">
    <source>
        <dbReference type="ARBA" id="ARBA00023125"/>
    </source>
</evidence>
<accession>A0ABW8CXK6</accession>
<name>A0ABW8CXK6_STRBI</name>
<dbReference type="InterPro" id="IPR036390">
    <property type="entry name" value="WH_DNA-bd_sf"/>
</dbReference>
<dbReference type="Gene3D" id="1.10.10.10">
    <property type="entry name" value="Winged helix-like DNA-binding domain superfamily/Winged helix DNA-binding domain"/>
    <property type="match status" value="1"/>
</dbReference>
<evidence type="ECO:0000259" key="5">
    <source>
        <dbReference type="SMART" id="SM00419"/>
    </source>
</evidence>
<evidence type="ECO:0000256" key="3">
    <source>
        <dbReference type="ARBA" id="ARBA00023163"/>
    </source>
</evidence>